<feature type="compositionally biased region" description="Basic residues" evidence="1">
    <location>
        <begin position="1"/>
        <end position="28"/>
    </location>
</feature>
<keyword evidence="3" id="KW-1185">Reference proteome</keyword>
<dbReference type="EMBL" id="MU839833">
    <property type="protein sequence ID" value="KAK1755608.1"/>
    <property type="molecule type" value="Genomic_DNA"/>
</dbReference>
<evidence type="ECO:0000313" key="2">
    <source>
        <dbReference type="EMBL" id="KAK1755608.1"/>
    </source>
</evidence>
<dbReference type="Proteomes" id="UP001239445">
    <property type="component" value="Unassembled WGS sequence"/>
</dbReference>
<comment type="caution">
    <text evidence="2">The sequence shown here is derived from an EMBL/GenBank/DDBJ whole genome shotgun (WGS) entry which is preliminary data.</text>
</comment>
<dbReference type="AlphaFoldDB" id="A0AAJ0F9Q0"/>
<name>A0AAJ0F9Q0_9PEZI</name>
<protein>
    <submittedName>
        <fullName evidence="2">Uncharacterized protein</fullName>
    </submittedName>
</protein>
<proteinExistence type="predicted"/>
<organism evidence="2 3">
    <name type="scientific">Echria macrotheca</name>
    <dbReference type="NCBI Taxonomy" id="438768"/>
    <lineage>
        <taxon>Eukaryota</taxon>
        <taxon>Fungi</taxon>
        <taxon>Dikarya</taxon>
        <taxon>Ascomycota</taxon>
        <taxon>Pezizomycotina</taxon>
        <taxon>Sordariomycetes</taxon>
        <taxon>Sordariomycetidae</taxon>
        <taxon>Sordariales</taxon>
        <taxon>Schizotheciaceae</taxon>
        <taxon>Echria</taxon>
    </lineage>
</organism>
<gene>
    <name evidence="2" type="ORF">QBC47DRAFT_380763</name>
</gene>
<sequence length="170" mass="19321">MSPPRNQHHANPHHAPHNSRVARPKPPPRSRLTETINKKTDEALEHAGVKINELREEQQRGMSEWFASELNKATDSTGKFMQDTQRETQREASKWLEHEMEKAPKVFMDSAKSTYLGWLYGEEGVMTAVLAWIPVALATGQTIKIGVDVAKLVYDAMSDPNTKRRRTLGY</sequence>
<reference evidence="2" key="1">
    <citation type="submission" date="2023-06" db="EMBL/GenBank/DDBJ databases">
        <title>Genome-scale phylogeny and comparative genomics of the fungal order Sordariales.</title>
        <authorList>
            <consortium name="Lawrence Berkeley National Laboratory"/>
            <person name="Hensen N."/>
            <person name="Bonometti L."/>
            <person name="Westerberg I."/>
            <person name="Brannstrom I.O."/>
            <person name="Guillou S."/>
            <person name="Cros-Aarteil S."/>
            <person name="Calhoun S."/>
            <person name="Haridas S."/>
            <person name="Kuo A."/>
            <person name="Mondo S."/>
            <person name="Pangilinan J."/>
            <person name="Riley R."/>
            <person name="Labutti K."/>
            <person name="Andreopoulos B."/>
            <person name="Lipzen A."/>
            <person name="Chen C."/>
            <person name="Yanf M."/>
            <person name="Daum C."/>
            <person name="Ng V."/>
            <person name="Clum A."/>
            <person name="Steindorff A."/>
            <person name="Ohm R."/>
            <person name="Martin F."/>
            <person name="Silar P."/>
            <person name="Natvig D."/>
            <person name="Lalanne C."/>
            <person name="Gautier V."/>
            <person name="Ament-Velasquez S.L."/>
            <person name="Kruys A."/>
            <person name="Hutchinson M.I."/>
            <person name="Powell A.J."/>
            <person name="Barry K."/>
            <person name="Miller A.N."/>
            <person name="Grigoriev I.V."/>
            <person name="Debuchy R."/>
            <person name="Gladieux P."/>
            <person name="Thoren M.H."/>
            <person name="Johannesson H."/>
        </authorList>
    </citation>
    <scope>NUCLEOTIDE SEQUENCE</scope>
    <source>
        <strain evidence="2">PSN4</strain>
    </source>
</reference>
<feature type="region of interest" description="Disordered" evidence="1">
    <location>
        <begin position="1"/>
        <end position="40"/>
    </location>
</feature>
<evidence type="ECO:0000256" key="1">
    <source>
        <dbReference type="SAM" id="MobiDB-lite"/>
    </source>
</evidence>
<evidence type="ECO:0000313" key="3">
    <source>
        <dbReference type="Proteomes" id="UP001239445"/>
    </source>
</evidence>
<accession>A0AAJ0F9Q0</accession>